<sequence length="242" mass="25405">MNLTSLLNQALNSDIVKQGKEQLSQASSSSSNTLNSLTKDKSQLATLGVGAVGGGILGLLMGSKKTRKMGKKAIGVTSAAALGALAFKVYKDWQSNQPASAPEAAPSTLETSSTSLDAPNHAASLTNEEKQNTLILQAMIAAAKADGHVDEQEQQQIQQAVEALGADPSVNLFVQQELSKPLDPAEMATLVSSPEEAAEVYLASLLVADEQNFMEKAYLQELAKQLNLAPDLVAQLSAQISE</sequence>
<name>A0A1E5CYQ8_9VIBR</name>
<feature type="transmembrane region" description="Helical" evidence="2">
    <location>
        <begin position="44"/>
        <end position="61"/>
    </location>
</feature>
<dbReference type="RefSeq" id="WP_017053998.1">
    <property type="nucleotide sequence ID" value="NZ_AJYW02000129.1"/>
</dbReference>
<accession>A0A1E5CYQ8</accession>
<dbReference type="AlphaFoldDB" id="A0A1E5CYQ8"/>
<evidence type="ECO:0000256" key="2">
    <source>
        <dbReference type="SAM" id="Phobius"/>
    </source>
</evidence>
<comment type="caution">
    <text evidence="3">The sequence shown here is derived from an EMBL/GenBank/DDBJ whole genome shotgun (WGS) entry which is preliminary data.</text>
</comment>
<dbReference type="EMBL" id="AJYW02000129">
    <property type="protein sequence ID" value="OEE75956.1"/>
    <property type="molecule type" value="Genomic_DNA"/>
</dbReference>
<dbReference type="InterPro" id="IPR007486">
    <property type="entry name" value="YebE"/>
</dbReference>
<dbReference type="Gene3D" id="1.10.3680.10">
    <property type="entry name" value="TerB-like"/>
    <property type="match status" value="1"/>
</dbReference>
<protein>
    <submittedName>
        <fullName evidence="3">Tellurite resistance TerB family protein</fullName>
    </submittedName>
</protein>
<keyword evidence="2" id="KW-1133">Transmembrane helix</keyword>
<keyword evidence="4" id="KW-1185">Reference proteome</keyword>
<feature type="region of interest" description="Disordered" evidence="1">
    <location>
        <begin position="97"/>
        <end position="119"/>
    </location>
</feature>
<keyword evidence="2" id="KW-0472">Membrane</keyword>
<proteinExistence type="predicted"/>
<feature type="compositionally biased region" description="Polar residues" evidence="1">
    <location>
        <begin position="108"/>
        <end position="117"/>
    </location>
</feature>
<keyword evidence="2" id="KW-0812">Transmembrane</keyword>
<dbReference type="Proteomes" id="UP000094165">
    <property type="component" value="Unassembled WGS sequence"/>
</dbReference>
<organism evidence="3 4">
    <name type="scientific">Vibrio genomosp. F6 str. FF-238</name>
    <dbReference type="NCBI Taxonomy" id="1191298"/>
    <lineage>
        <taxon>Bacteria</taxon>
        <taxon>Pseudomonadati</taxon>
        <taxon>Pseudomonadota</taxon>
        <taxon>Gammaproteobacteria</taxon>
        <taxon>Vibrionales</taxon>
        <taxon>Vibrionaceae</taxon>
        <taxon>Vibrio</taxon>
    </lineage>
</organism>
<dbReference type="Pfam" id="PF04391">
    <property type="entry name" value="DUF533"/>
    <property type="match status" value="1"/>
</dbReference>
<dbReference type="CDD" id="cd07178">
    <property type="entry name" value="terB_like_YebE"/>
    <property type="match status" value="1"/>
</dbReference>
<evidence type="ECO:0000313" key="4">
    <source>
        <dbReference type="Proteomes" id="UP000094165"/>
    </source>
</evidence>
<reference evidence="3 4" key="1">
    <citation type="journal article" date="2012" name="Science">
        <title>Ecological populations of bacteria act as socially cohesive units of antibiotic production and resistance.</title>
        <authorList>
            <person name="Cordero O.X."/>
            <person name="Wildschutte H."/>
            <person name="Kirkup B."/>
            <person name="Proehl S."/>
            <person name="Ngo L."/>
            <person name="Hussain F."/>
            <person name="Le Roux F."/>
            <person name="Mincer T."/>
            <person name="Polz M.F."/>
        </authorList>
    </citation>
    <scope>NUCLEOTIDE SEQUENCE [LARGE SCALE GENOMIC DNA]</scope>
    <source>
        <strain evidence="3 4">FF-238</strain>
    </source>
</reference>
<evidence type="ECO:0000256" key="1">
    <source>
        <dbReference type="SAM" id="MobiDB-lite"/>
    </source>
</evidence>
<evidence type="ECO:0000313" key="3">
    <source>
        <dbReference type="EMBL" id="OEE75956.1"/>
    </source>
</evidence>
<gene>
    <name evidence="3" type="ORF">A130_15850</name>
</gene>
<dbReference type="SUPFAM" id="SSF158682">
    <property type="entry name" value="TerB-like"/>
    <property type="match status" value="1"/>
</dbReference>
<dbReference type="InterPro" id="IPR029024">
    <property type="entry name" value="TerB-like"/>
</dbReference>